<keyword evidence="2 6" id="KW-0489">Methyltransferase</keyword>
<name>A0A9P3UYB2_9MYCO</name>
<dbReference type="InterPro" id="IPR001525">
    <property type="entry name" value="C5_MeTfrase"/>
</dbReference>
<evidence type="ECO:0000256" key="5">
    <source>
        <dbReference type="ARBA" id="ARBA00022747"/>
    </source>
</evidence>
<comment type="caution">
    <text evidence="10">The sequence shown here is derived from an EMBL/GenBank/DDBJ whole genome shotgun (WGS) entry which is preliminary data.</text>
</comment>
<sequence>MTNDLTSDLPDDDSDEIVPSRIKSTNPHHQPRDLTARQRAQFRNIAVKSRQAKLDAMRGVTTPLHDVNVPKLDPWDLMPQLEPNGLPTLSLFSGGGGLDLGFDRAGFNHTASFEILEHAAQTLRTARPDWTVNGGIDGDVTKADWSPLRSEVAVVHGGPPCQPFSIAGRQAGAADVRDMWPEFVRCVNTTKPQAFVAENVPALASKKFEGYVRTQILEPLGSRYHVRMLCLRAEDYGVPQIRRRVVFVGFARKKDAQRYVPPAPTHTRQTDEGGLWSIEDQGLERCLGAREALGLSDIGFDALSPTIRSTLTGPRHTTSILNSVAAQRVFEQLEIWPNGVARTREEARAFVPANGHFRLAVPDVAVLQGFPQDWPLVGATYMQLGQLGNAVPPPMAYALASSVSAALAA</sequence>
<dbReference type="GO" id="GO:0009307">
    <property type="term" value="P:DNA restriction-modification system"/>
    <property type="evidence" value="ECO:0007669"/>
    <property type="project" value="UniProtKB-KW"/>
</dbReference>
<dbReference type="EMBL" id="BRZI01000019">
    <property type="protein sequence ID" value="GLD30978.1"/>
    <property type="molecule type" value="Genomic_DNA"/>
</dbReference>
<accession>A0A9P3UYB2</accession>
<evidence type="ECO:0000256" key="2">
    <source>
        <dbReference type="ARBA" id="ARBA00022603"/>
    </source>
</evidence>
<evidence type="ECO:0000256" key="6">
    <source>
        <dbReference type="PROSITE-ProRule" id="PRU01016"/>
    </source>
</evidence>
<dbReference type="GeneID" id="83630215"/>
<dbReference type="PANTHER" id="PTHR10629:SF52">
    <property type="entry name" value="DNA (CYTOSINE-5)-METHYLTRANSFERASE 1"/>
    <property type="match status" value="1"/>
</dbReference>
<evidence type="ECO:0000313" key="11">
    <source>
        <dbReference type="Proteomes" id="UP001064782"/>
    </source>
</evidence>
<evidence type="ECO:0000256" key="3">
    <source>
        <dbReference type="ARBA" id="ARBA00022679"/>
    </source>
</evidence>
<feature type="active site" evidence="6">
    <location>
        <position position="161"/>
    </location>
</feature>
<dbReference type="Proteomes" id="UP001064782">
    <property type="component" value="Unassembled WGS sequence"/>
</dbReference>
<dbReference type="Pfam" id="PF00145">
    <property type="entry name" value="DNA_methylase"/>
    <property type="match status" value="1"/>
</dbReference>
<dbReference type="Gene3D" id="3.90.120.10">
    <property type="entry name" value="DNA Methylase, subunit A, domain 2"/>
    <property type="match status" value="1"/>
</dbReference>
<dbReference type="Gene3D" id="3.40.50.150">
    <property type="entry name" value="Vaccinia Virus protein VP39"/>
    <property type="match status" value="1"/>
</dbReference>
<dbReference type="RefSeq" id="WP_236976869.1">
    <property type="nucleotide sequence ID" value="NZ_BRXE01000015.1"/>
</dbReference>
<evidence type="ECO:0000313" key="10">
    <source>
        <dbReference type="EMBL" id="GLD30978.1"/>
    </source>
</evidence>
<dbReference type="GO" id="GO:0032259">
    <property type="term" value="P:methylation"/>
    <property type="evidence" value="ECO:0007669"/>
    <property type="project" value="UniProtKB-KW"/>
</dbReference>
<protein>
    <recommendedName>
        <fullName evidence="1">DNA (cytosine-5-)-methyltransferase</fullName>
        <ecNumber evidence="1">2.1.1.37</ecNumber>
    </recommendedName>
</protein>
<dbReference type="GO" id="GO:0003886">
    <property type="term" value="F:DNA (cytosine-5-)-methyltransferase activity"/>
    <property type="evidence" value="ECO:0007669"/>
    <property type="project" value="UniProtKB-EC"/>
</dbReference>
<dbReference type="EMBL" id="BRXE01000015">
    <property type="protein sequence ID" value="GLB82709.1"/>
    <property type="molecule type" value="Genomic_DNA"/>
</dbReference>
<dbReference type="SUPFAM" id="SSF53335">
    <property type="entry name" value="S-adenosyl-L-methionine-dependent methyltransferases"/>
    <property type="match status" value="1"/>
</dbReference>
<dbReference type="InterPro" id="IPR050390">
    <property type="entry name" value="C5-Methyltransferase"/>
</dbReference>
<dbReference type="Proteomes" id="UP001165663">
    <property type="component" value="Unassembled WGS sequence"/>
</dbReference>
<organism evidence="10 11">
    <name type="scientific">Mycobacterium kiyosense</name>
    <dbReference type="NCBI Taxonomy" id="2871094"/>
    <lineage>
        <taxon>Bacteria</taxon>
        <taxon>Bacillati</taxon>
        <taxon>Actinomycetota</taxon>
        <taxon>Actinomycetes</taxon>
        <taxon>Mycobacteriales</taxon>
        <taxon>Mycobacteriaceae</taxon>
        <taxon>Mycobacterium</taxon>
    </lineage>
</organism>
<keyword evidence="4 6" id="KW-0949">S-adenosyl-L-methionine</keyword>
<dbReference type="PROSITE" id="PS51679">
    <property type="entry name" value="SAM_MT_C5"/>
    <property type="match status" value="1"/>
</dbReference>
<dbReference type="EC" id="2.1.1.37" evidence="1"/>
<keyword evidence="3 6" id="KW-0808">Transferase</keyword>
<reference evidence="10" key="1">
    <citation type="submission" date="2022-08" db="EMBL/GenBank/DDBJ databases">
        <title>Mycobacterium kiyosense sp. nov., scotochromogenic slow-glowing species isolated from respiratory specimens.</title>
        <authorList>
            <person name="Fukano H."/>
            <person name="Kazumi Y."/>
            <person name="Sakagami N."/>
            <person name="Ato M."/>
            <person name="Mitarai S."/>
            <person name="Hoshino Y."/>
        </authorList>
    </citation>
    <scope>NUCLEOTIDE SEQUENCE</scope>
    <source>
        <strain evidence="10">1413</strain>
        <strain evidence="9">SRL2020-028</strain>
    </source>
</reference>
<dbReference type="InterPro" id="IPR029063">
    <property type="entry name" value="SAM-dependent_MTases_sf"/>
</dbReference>
<dbReference type="NCBIfam" id="TIGR00675">
    <property type="entry name" value="dcm"/>
    <property type="match status" value="1"/>
</dbReference>
<evidence type="ECO:0000256" key="7">
    <source>
        <dbReference type="RuleBase" id="RU000416"/>
    </source>
</evidence>
<keyword evidence="5" id="KW-0680">Restriction system</keyword>
<evidence type="ECO:0000256" key="4">
    <source>
        <dbReference type="ARBA" id="ARBA00022691"/>
    </source>
</evidence>
<dbReference type="AlphaFoldDB" id="A0A9P3UYB2"/>
<evidence type="ECO:0000256" key="1">
    <source>
        <dbReference type="ARBA" id="ARBA00011975"/>
    </source>
</evidence>
<dbReference type="PRINTS" id="PR00105">
    <property type="entry name" value="C5METTRFRASE"/>
</dbReference>
<dbReference type="PANTHER" id="PTHR10629">
    <property type="entry name" value="CYTOSINE-SPECIFIC METHYLTRANSFERASE"/>
    <property type="match status" value="1"/>
</dbReference>
<evidence type="ECO:0000256" key="8">
    <source>
        <dbReference type="SAM" id="MobiDB-lite"/>
    </source>
</evidence>
<comment type="similarity">
    <text evidence="6 7">Belongs to the class I-like SAM-binding methyltransferase superfamily. C5-methyltransferase family.</text>
</comment>
<dbReference type="PROSITE" id="PS00095">
    <property type="entry name" value="C5_MTASE_2"/>
    <property type="match status" value="1"/>
</dbReference>
<gene>
    <name evidence="10" type="ORF">Mkiyose1413_28610</name>
    <name evidence="9" type="ORF">SRL2020028_19650</name>
</gene>
<keyword evidence="11" id="KW-1185">Reference proteome</keyword>
<evidence type="ECO:0000313" key="9">
    <source>
        <dbReference type="EMBL" id="GLB82709.1"/>
    </source>
</evidence>
<dbReference type="GO" id="GO:0003677">
    <property type="term" value="F:DNA binding"/>
    <property type="evidence" value="ECO:0007669"/>
    <property type="project" value="TreeGrafter"/>
</dbReference>
<dbReference type="GO" id="GO:0044027">
    <property type="term" value="P:negative regulation of gene expression via chromosomal CpG island methylation"/>
    <property type="evidence" value="ECO:0007669"/>
    <property type="project" value="TreeGrafter"/>
</dbReference>
<dbReference type="InterPro" id="IPR031303">
    <property type="entry name" value="C5_meth_CS"/>
</dbReference>
<feature type="region of interest" description="Disordered" evidence="8">
    <location>
        <begin position="1"/>
        <end position="33"/>
    </location>
</feature>
<proteinExistence type="inferred from homology"/>